<dbReference type="Proteomes" id="UP000018949">
    <property type="component" value="Unassembled WGS sequence"/>
</dbReference>
<evidence type="ECO:0000313" key="2">
    <source>
        <dbReference type="Proteomes" id="UP000018949"/>
    </source>
</evidence>
<comment type="caution">
    <text evidence="1">The sequence shown here is derived from an EMBL/GenBank/DDBJ whole genome shotgun (WGS) entry which is preliminary data.</text>
</comment>
<accession>W4RPP7</accession>
<dbReference type="AlphaFoldDB" id="W4RPP7"/>
<proteinExistence type="predicted"/>
<keyword evidence="2" id="KW-1185">Reference proteome</keyword>
<reference evidence="1 2" key="1">
    <citation type="submission" date="2013-12" db="EMBL/GenBank/DDBJ databases">
        <title>NBRP : Genome information of microbial organism related human and environment.</title>
        <authorList>
            <person name="Hattori M."/>
            <person name="Oshima K."/>
            <person name="Inaba H."/>
            <person name="Suda W."/>
            <person name="Sakamoto M."/>
            <person name="Iino T."/>
            <person name="Kitahara M."/>
            <person name="Oshida Y."/>
            <person name="Iida T."/>
            <person name="Kudo T."/>
            <person name="Itoh T."/>
            <person name="Ahmed I."/>
            <person name="Ohkuma M."/>
        </authorList>
    </citation>
    <scope>NUCLEOTIDE SEQUENCE [LARGE SCALE GENOMIC DNA]</scope>
    <source>
        <strain evidence="1 2">JCM 21738</strain>
    </source>
</reference>
<name>W4RPP7_9BACI</name>
<gene>
    <name evidence="1" type="ORF">JCM21738_2948</name>
</gene>
<sequence length="201" mass="22986">MSLTAKKNYKKAIRFIVAYQTISDYLDNLCDRSTSLDPADFSALHESMADALNPNRQLKNYYREREDQNDGGYLIELVTVCRQVLSELDYYQDIQHHLSELCDYYCHLQIHKHVEVKDRVPSCKDGLTATVTIFQKWSGMNSQLAPARRSGSFASYPTRFAMILNRNMPTAFAKDISLTYRAFTSCSIISSTRKKTAKAAI</sequence>
<evidence type="ECO:0000313" key="1">
    <source>
        <dbReference type="EMBL" id="GAE46087.1"/>
    </source>
</evidence>
<protein>
    <submittedName>
        <fullName evidence="1">Uncharacterized protein</fullName>
    </submittedName>
</protein>
<dbReference type="Pfam" id="PF10776">
    <property type="entry name" value="DUF2600"/>
    <property type="match status" value="1"/>
</dbReference>
<dbReference type="eggNOG" id="ENOG502Z812">
    <property type="taxonomic scope" value="Bacteria"/>
</dbReference>
<organism evidence="1 2">
    <name type="scientific">Mesobacillus boroniphilus JCM 21738</name>
    <dbReference type="NCBI Taxonomy" id="1294265"/>
    <lineage>
        <taxon>Bacteria</taxon>
        <taxon>Bacillati</taxon>
        <taxon>Bacillota</taxon>
        <taxon>Bacilli</taxon>
        <taxon>Bacillales</taxon>
        <taxon>Bacillaceae</taxon>
        <taxon>Mesobacillus</taxon>
    </lineage>
</organism>
<dbReference type="EMBL" id="BAUW01000036">
    <property type="protein sequence ID" value="GAE46087.1"/>
    <property type="molecule type" value="Genomic_DNA"/>
</dbReference>
<dbReference type="InterPro" id="IPR019712">
    <property type="entry name" value="YtpB-like"/>
</dbReference>